<gene>
    <name evidence="2" type="ORF">NPIL_527981</name>
</gene>
<evidence type="ECO:0000256" key="1">
    <source>
        <dbReference type="SAM" id="MobiDB-lite"/>
    </source>
</evidence>
<proteinExistence type="predicted"/>
<feature type="region of interest" description="Disordered" evidence="1">
    <location>
        <begin position="271"/>
        <end position="324"/>
    </location>
</feature>
<dbReference type="AlphaFoldDB" id="A0A8X6N0M4"/>
<sequence length="846" mass="95286">MMDAQNSWSDRTELAMEQNDDIVPEINDQGAAITASPANRVYDEDFFAKKFSITLRDIQGRNAHAAWARKLGLTKKDDTEFLRIHDELRKAGENLDKVLAQMGDIPLFQLTASEKELDAIIQKPSILTPNQETAKIPLPVAPPQAKTDQTLPHRERSRLKGPGTVRIHVSSKHLTRKAPKADPIEVITDVPTSDPDVDVNILDPVVAASPPKAPKIPLFFVNPMGDWRTLITLANVRAPSVQSKLTGPHPAKDCNKTFEDPLKCANCSGEHAASWRRCPRHPANAQKSTKKGAKPKQTPKPTGSAKQPIRKQPPPPPRPDISGYRKVEPTMQYAAALQGKTSERGFSSEPSSMMDAQNNWSDRTEIAMEQIENTENENTDQGAAITASPASRVYDEEFFVRNFSTTRRAIQGRNAYAAWARKLGLTKKDDPKFLRIHDELRKAGENLDKVLALLGDIPLFKLPASEKELDAMTQKPPKTASTQEIATTPIAAAPLNQDRSDSASQGKRSNKRTRDSEGFISPPKHLTRKAPKANPSVDITDDAPTSDPDVDVNILDPVLFDSFSHLLWLEFKMDLEQNHALPSYQYSSEEQHYSVKDQIFEIRQSARYQVQFFARKDCENKLKELNDLRQDWDPQAQMQLNDGFKVVRRKQRSPRKISEDTTNKKPKMVLMETSNQFENLSIEEPPDFLIEPENTPTTAARANVRPNMASTTTSNRQVTRKERPVPPITIDNIPRKDLLIKQLRDLTSGRITARVQGSGIKVFPQTTQAYQQVRDFIDKFKLKSFTYQLPEHKELRVVIRGLPETTPPGDIIQELKIRNIIANSCQVMINRRTRLPMPLFLITLEK</sequence>
<dbReference type="EMBL" id="BMAW01052869">
    <property type="protein sequence ID" value="GFS87868.1"/>
    <property type="molecule type" value="Genomic_DNA"/>
</dbReference>
<evidence type="ECO:0000313" key="2">
    <source>
        <dbReference type="EMBL" id="GFS87868.1"/>
    </source>
</evidence>
<protein>
    <recommendedName>
        <fullName evidence="4">Nucleic-acid-binding protein from transposon X-element</fullName>
    </recommendedName>
</protein>
<evidence type="ECO:0000313" key="3">
    <source>
        <dbReference type="Proteomes" id="UP000887013"/>
    </source>
</evidence>
<keyword evidence="3" id="KW-1185">Reference proteome</keyword>
<organism evidence="2 3">
    <name type="scientific">Nephila pilipes</name>
    <name type="common">Giant wood spider</name>
    <name type="synonym">Nephila maculata</name>
    <dbReference type="NCBI Taxonomy" id="299642"/>
    <lineage>
        <taxon>Eukaryota</taxon>
        <taxon>Metazoa</taxon>
        <taxon>Ecdysozoa</taxon>
        <taxon>Arthropoda</taxon>
        <taxon>Chelicerata</taxon>
        <taxon>Arachnida</taxon>
        <taxon>Araneae</taxon>
        <taxon>Araneomorphae</taxon>
        <taxon>Entelegynae</taxon>
        <taxon>Araneoidea</taxon>
        <taxon>Nephilidae</taxon>
        <taxon>Nephila</taxon>
    </lineage>
</organism>
<name>A0A8X6N0M4_NEPPI</name>
<accession>A0A8X6N0M4</accession>
<evidence type="ECO:0008006" key="4">
    <source>
        <dbReference type="Google" id="ProtNLM"/>
    </source>
</evidence>
<feature type="region of interest" description="Disordered" evidence="1">
    <location>
        <begin position="136"/>
        <end position="157"/>
    </location>
</feature>
<dbReference type="OrthoDB" id="7477923at2759"/>
<feature type="region of interest" description="Disordered" evidence="1">
    <location>
        <begin position="468"/>
        <end position="545"/>
    </location>
</feature>
<comment type="caution">
    <text evidence="2">The sequence shown here is derived from an EMBL/GenBank/DDBJ whole genome shotgun (WGS) entry which is preliminary data.</text>
</comment>
<reference evidence="2" key="1">
    <citation type="submission" date="2020-08" db="EMBL/GenBank/DDBJ databases">
        <title>Multicomponent nature underlies the extraordinary mechanical properties of spider dragline silk.</title>
        <authorList>
            <person name="Kono N."/>
            <person name="Nakamura H."/>
            <person name="Mori M."/>
            <person name="Yoshida Y."/>
            <person name="Ohtoshi R."/>
            <person name="Malay A.D."/>
            <person name="Moran D.A.P."/>
            <person name="Tomita M."/>
            <person name="Numata K."/>
            <person name="Arakawa K."/>
        </authorList>
    </citation>
    <scope>NUCLEOTIDE SEQUENCE</scope>
</reference>
<dbReference type="Proteomes" id="UP000887013">
    <property type="component" value="Unassembled WGS sequence"/>
</dbReference>